<dbReference type="PANTHER" id="PTHR42789">
    <property type="entry name" value="D-ISOMER SPECIFIC 2-HYDROXYACID DEHYDROGENASE FAMILY PROTEIN (AFU_ORTHOLOGUE AFUA_6G10090)"/>
    <property type="match status" value="1"/>
</dbReference>
<evidence type="ECO:0000256" key="4">
    <source>
        <dbReference type="RuleBase" id="RU003719"/>
    </source>
</evidence>
<dbReference type="InterPro" id="IPR050857">
    <property type="entry name" value="D-2-hydroxyacid_DH"/>
</dbReference>
<dbReference type="InterPro" id="IPR006139">
    <property type="entry name" value="D-isomer_2_OHA_DH_cat_dom"/>
</dbReference>
<dbReference type="EMBL" id="JAVVDO010000045">
    <property type="protein sequence ID" value="MDT8333165.1"/>
    <property type="molecule type" value="Genomic_DNA"/>
</dbReference>
<proteinExistence type="inferred from homology"/>
<protein>
    <submittedName>
        <fullName evidence="7">Hydroxyacid dehydrogenase</fullName>
    </submittedName>
</protein>
<feature type="domain" description="D-isomer specific 2-hydroxyacid dehydrogenase NAD-binding" evidence="6">
    <location>
        <begin position="141"/>
        <end position="307"/>
    </location>
</feature>
<dbReference type="Proteomes" id="UP001258945">
    <property type="component" value="Unassembled WGS sequence"/>
</dbReference>
<name>A0ABU3MKB6_9PROT</name>
<keyword evidence="8" id="KW-1185">Reference proteome</keyword>
<dbReference type="RefSeq" id="WP_314284351.1">
    <property type="nucleotide sequence ID" value="NZ_JAVVDO010000045.1"/>
</dbReference>
<dbReference type="InterPro" id="IPR006140">
    <property type="entry name" value="D-isomer_DH_NAD-bd"/>
</dbReference>
<feature type="domain" description="D-isomer specific 2-hydroxyacid dehydrogenase catalytic" evidence="5">
    <location>
        <begin position="49"/>
        <end position="338"/>
    </location>
</feature>
<dbReference type="InterPro" id="IPR029753">
    <property type="entry name" value="D-isomer_DH_CS"/>
</dbReference>
<evidence type="ECO:0000256" key="3">
    <source>
        <dbReference type="ARBA" id="ARBA00023027"/>
    </source>
</evidence>
<evidence type="ECO:0000259" key="6">
    <source>
        <dbReference type="Pfam" id="PF02826"/>
    </source>
</evidence>
<evidence type="ECO:0000259" key="5">
    <source>
        <dbReference type="Pfam" id="PF00389"/>
    </source>
</evidence>
<gene>
    <name evidence="7" type="ORF">RQ831_19110</name>
</gene>
<dbReference type="SUPFAM" id="SSF52283">
    <property type="entry name" value="Formate/glycerate dehydrogenase catalytic domain-like"/>
    <property type="match status" value="1"/>
</dbReference>
<accession>A0ABU3MKB6</accession>
<dbReference type="PANTHER" id="PTHR42789:SF1">
    <property type="entry name" value="D-ISOMER SPECIFIC 2-HYDROXYACID DEHYDROGENASE FAMILY PROTEIN (AFU_ORTHOLOGUE AFUA_6G10090)"/>
    <property type="match status" value="1"/>
</dbReference>
<reference evidence="7 8" key="1">
    <citation type="journal article" date="2019" name="Microb. Pathog.">
        <title>Comparison of VITEK 2, MALDI-TOF MS, 16S rRNA gene sequencing, and whole-genome sequencing for identification of Roseomonas mucosa.</title>
        <authorList>
            <person name="Rudolph W.W."/>
            <person name="Gunzer F."/>
            <person name="Trauth M."/>
            <person name="Bunk B."/>
            <person name="Bigge R."/>
            <person name="Schrottner P."/>
        </authorList>
    </citation>
    <scope>NUCLEOTIDE SEQUENCE [LARGE SCALE GENOMIC DNA]</scope>
    <source>
        <strain evidence="7 8">DSM 103800</strain>
    </source>
</reference>
<dbReference type="InterPro" id="IPR036291">
    <property type="entry name" value="NAD(P)-bd_dom_sf"/>
</dbReference>
<evidence type="ECO:0000256" key="1">
    <source>
        <dbReference type="ARBA" id="ARBA00005854"/>
    </source>
</evidence>
<evidence type="ECO:0000256" key="2">
    <source>
        <dbReference type="ARBA" id="ARBA00023002"/>
    </source>
</evidence>
<sequence>MTDTAPFPARKPRVVLAMREELPAGLFTDALWARLEAVAELPSRRALTSFETEEAQALLAEAEILLACWNCPPATEAVLEAAPHLKMIAYVAASVKPVVTEAVWARGILVTSAVAAMAVPVAEFTLAAILFCQKDTFRFRDRLRATRGAQGLDSKASWDNPTIGNFGKRIGIVGASHIGRLVIGHLKHFDMEVRVHDPYLTEAGAERLGVRRMPLMELLAWADTVSLHAPALPATRHMIGREQLAAMRDGAWLINTARGWLLDHEALAEECAGRRLNAFLDTVLPEPLPPESPLYDMPNVVITPHMAGAEGNELWRMTALGLTEIERFLAGEAPLHPVRREDLERIA</sequence>
<keyword evidence="2 4" id="KW-0560">Oxidoreductase</keyword>
<evidence type="ECO:0000313" key="8">
    <source>
        <dbReference type="Proteomes" id="UP001258945"/>
    </source>
</evidence>
<keyword evidence="3" id="KW-0520">NAD</keyword>
<dbReference type="Pfam" id="PF02826">
    <property type="entry name" value="2-Hacid_dh_C"/>
    <property type="match status" value="1"/>
</dbReference>
<dbReference type="Gene3D" id="3.40.50.720">
    <property type="entry name" value="NAD(P)-binding Rossmann-like Domain"/>
    <property type="match status" value="2"/>
</dbReference>
<comment type="similarity">
    <text evidence="1 4">Belongs to the D-isomer specific 2-hydroxyacid dehydrogenase family.</text>
</comment>
<organism evidence="7 8">
    <name type="scientific">Roseomonas gilardii</name>
    <dbReference type="NCBI Taxonomy" id="257708"/>
    <lineage>
        <taxon>Bacteria</taxon>
        <taxon>Pseudomonadati</taxon>
        <taxon>Pseudomonadota</taxon>
        <taxon>Alphaproteobacteria</taxon>
        <taxon>Acetobacterales</taxon>
        <taxon>Roseomonadaceae</taxon>
        <taxon>Roseomonas</taxon>
    </lineage>
</organism>
<dbReference type="SUPFAM" id="SSF51735">
    <property type="entry name" value="NAD(P)-binding Rossmann-fold domains"/>
    <property type="match status" value="1"/>
</dbReference>
<dbReference type="CDD" id="cd12167">
    <property type="entry name" value="2-Hacid_dh_8"/>
    <property type="match status" value="1"/>
</dbReference>
<comment type="caution">
    <text evidence="7">The sequence shown here is derived from an EMBL/GenBank/DDBJ whole genome shotgun (WGS) entry which is preliminary data.</text>
</comment>
<dbReference type="Pfam" id="PF00389">
    <property type="entry name" value="2-Hacid_dh"/>
    <property type="match status" value="1"/>
</dbReference>
<dbReference type="PROSITE" id="PS00671">
    <property type="entry name" value="D_2_HYDROXYACID_DH_3"/>
    <property type="match status" value="1"/>
</dbReference>
<evidence type="ECO:0000313" key="7">
    <source>
        <dbReference type="EMBL" id="MDT8333165.1"/>
    </source>
</evidence>